<dbReference type="HOGENOM" id="CLU_1280574_0_0_1"/>
<dbReference type="eggNOG" id="KOG4177">
    <property type="taxonomic scope" value="Eukaryota"/>
</dbReference>
<dbReference type="PROSITE" id="PS50297">
    <property type="entry name" value="ANK_REP_REGION"/>
    <property type="match status" value="2"/>
</dbReference>
<evidence type="ECO:0000313" key="4">
    <source>
        <dbReference type="EnsemblMetazoa" id="SMAR014185-PA"/>
    </source>
</evidence>
<evidence type="ECO:0000313" key="5">
    <source>
        <dbReference type="Proteomes" id="UP000014500"/>
    </source>
</evidence>
<dbReference type="OMA" id="ISQQNEC"/>
<dbReference type="PANTHER" id="PTHR24171">
    <property type="entry name" value="ANKYRIN REPEAT DOMAIN-CONTAINING PROTEIN 39-RELATED"/>
    <property type="match status" value="1"/>
</dbReference>
<feature type="repeat" description="ANK" evidence="3">
    <location>
        <begin position="59"/>
        <end position="91"/>
    </location>
</feature>
<dbReference type="Pfam" id="PF12796">
    <property type="entry name" value="Ank_2"/>
    <property type="match status" value="1"/>
</dbReference>
<protein>
    <submittedName>
        <fullName evidence="4">Uncharacterized protein</fullName>
    </submittedName>
</protein>
<dbReference type="PhylomeDB" id="T1JK05"/>
<name>T1JK05_STRMM</name>
<keyword evidence="1" id="KW-0677">Repeat</keyword>
<dbReference type="STRING" id="126957.T1JK05"/>
<dbReference type="InterPro" id="IPR002110">
    <property type="entry name" value="Ankyrin_rpt"/>
</dbReference>
<keyword evidence="2 3" id="KW-0040">ANK repeat</keyword>
<reference evidence="5" key="1">
    <citation type="submission" date="2011-05" db="EMBL/GenBank/DDBJ databases">
        <authorList>
            <person name="Richards S.R."/>
            <person name="Qu J."/>
            <person name="Jiang H."/>
            <person name="Jhangiani S.N."/>
            <person name="Agravi P."/>
            <person name="Goodspeed R."/>
            <person name="Gross S."/>
            <person name="Mandapat C."/>
            <person name="Jackson L."/>
            <person name="Mathew T."/>
            <person name="Pu L."/>
            <person name="Thornton R."/>
            <person name="Saada N."/>
            <person name="Wilczek-Boney K.B."/>
            <person name="Lee S."/>
            <person name="Kovar C."/>
            <person name="Wu Y."/>
            <person name="Scherer S.E."/>
            <person name="Worley K.C."/>
            <person name="Muzny D.M."/>
            <person name="Gibbs R."/>
        </authorList>
    </citation>
    <scope>NUCLEOTIDE SEQUENCE</scope>
    <source>
        <strain evidence="5">Brora</strain>
    </source>
</reference>
<evidence type="ECO:0000256" key="1">
    <source>
        <dbReference type="ARBA" id="ARBA00022737"/>
    </source>
</evidence>
<evidence type="ECO:0000256" key="2">
    <source>
        <dbReference type="ARBA" id="ARBA00023043"/>
    </source>
</evidence>
<dbReference type="PANTHER" id="PTHR24171:SF9">
    <property type="entry name" value="ANKYRIN REPEAT DOMAIN-CONTAINING PROTEIN 39"/>
    <property type="match status" value="1"/>
</dbReference>
<dbReference type="PROSITE" id="PS50088">
    <property type="entry name" value="ANK_REPEAT"/>
    <property type="match status" value="2"/>
</dbReference>
<dbReference type="AlphaFoldDB" id="T1JK05"/>
<dbReference type="EnsemblMetazoa" id="SMAR014185-RA">
    <property type="protein sequence ID" value="SMAR014185-PA"/>
    <property type="gene ID" value="SMAR014185"/>
</dbReference>
<dbReference type="EMBL" id="JH431812">
    <property type="status" value="NOT_ANNOTATED_CDS"/>
    <property type="molecule type" value="Genomic_DNA"/>
</dbReference>
<organism evidence="4 5">
    <name type="scientific">Strigamia maritima</name>
    <name type="common">European centipede</name>
    <name type="synonym">Geophilus maritimus</name>
    <dbReference type="NCBI Taxonomy" id="126957"/>
    <lineage>
        <taxon>Eukaryota</taxon>
        <taxon>Metazoa</taxon>
        <taxon>Ecdysozoa</taxon>
        <taxon>Arthropoda</taxon>
        <taxon>Myriapoda</taxon>
        <taxon>Chilopoda</taxon>
        <taxon>Pleurostigmophora</taxon>
        <taxon>Geophilomorpha</taxon>
        <taxon>Linotaeniidae</taxon>
        <taxon>Strigamia</taxon>
    </lineage>
</organism>
<accession>T1JK05</accession>
<dbReference type="Proteomes" id="UP000014500">
    <property type="component" value="Unassembled WGS sequence"/>
</dbReference>
<dbReference type="SMART" id="SM00248">
    <property type="entry name" value="ANK"/>
    <property type="match status" value="4"/>
</dbReference>
<feature type="repeat" description="ANK" evidence="3">
    <location>
        <begin position="26"/>
        <end position="58"/>
    </location>
</feature>
<reference evidence="4" key="2">
    <citation type="submission" date="2015-02" db="UniProtKB">
        <authorList>
            <consortium name="EnsemblMetazoa"/>
        </authorList>
    </citation>
    <scope>IDENTIFICATION</scope>
</reference>
<sequence length="216" mass="23732">AVQSHHTALVHFLLDRTVDPNDSTEHEDTALHIAAKLNADDIAVILLQKGANVDAVNKDGGSPLHVATENCLVVMAELLLRHGANVNVVDNDDRSCLMLACRLGAPQLVGLFLEYGSNRKLRDKSGLTAAEYAIISQQNECLKLMGEEVGGEVEVVEEEEEVDWKINDDLGRSSSRLNSWNDESEKENQKELLPNLNLNKFLASLDDSDKDVSGLY</sequence>
<dbReference type="InterPro" id="IPR036770">
    <property type="entry name" value="Ankyrin_rpt-contain_sf"/>
</dbReference>
<dbReference type="SUPFAM" id="SSF48403">
    <property type="entry name" value="Ankyrin repeat"/>
    <property type="match status" value="1"/>
</dbReference>
<dbReference type="Gene3D" id="1.25.40.20">
    <property type="entry name" value="Ankyrin repeat-containing domain"/>
    <property type="match status" value="2"/>
</dbReference>
<evidence type="ECO:0000256" key="3">
    <source>
        <dbReference type="PROSITE-ProRule" id="PRU00023"/>
    </source>
</evidence>
<keyword evidence="5" id="KW-1185">Reference proteome</keyword>
<proteinExistence type="predicted"/>